<evidence type="ECO:0000313" key="2">
    <source>
        <dbReference type="Proteomes" id="UP001163328"/>
    </source>
</evidence>
<dbReference type="InterPro" id="IPR025563">
    <property type="entry name" value="DUF4286"/>
</dbReference>
<dbReference type="RefSeq" id="WP_264433556.1">
    <property type="nucleotide sequence ID" value="NZ_CP081495.1"/>
</dbReference>
<name>A0ABY6M0E9_9FLAO</name>
<reference evidence="1" key="1">
    <citation type="submission" date="2021-08" db="EMBL/GenBank/DDBJ databases">
        <title>Flavobacterium sp. strain CC-SYL302.</title>
        <authorList>
            <person name="Lin S.-Y."/>
            <person name="Lee T.-H."/>
            <person name="Young C.-C."/>
        </authorList>
    </citation>
    <scope>NUCLEOTIDE SEQUENCE</scope>
    <source>
        <strain evidence="1">CC-SYL302</strain>
    </source>
</reference>
<sequence length="103" mass="12217">MIIYNITMNIDESVHEKWMDWMKNSFIKQMLETEHFSAARMVKVIVNEEMGGLTYSTQFETESRETLENFYNQDHDRLLGEGHQLFADKMLVFATELAVLEEF</sequence>
<organism evidence="1 2">
    <name type="scientific">Flavobacterium agricola</name>
    <dbReference type="NCBI Taxonomy" id="2870839"/>
    <lineage>
        <taxon>Bacteria</taxon>
        <taxon>Pseudomonadati</taxon>
        <taxon>Bacteroidota</taxon>
        <taxon>Flavobacteriia</taxon>
        <taxon>Flavobacteriales</taxon>
        <taxon>Flavobacteriaceae</taxon>
        <taxon>Flavobacterium</taxon>
    </lineage>
</organism>
<dbReference type="Pfam" id="PF14114">
    <property type="entry name" value="DUF4286"/>
    <property type="match status" value="1"/>
</dbReference>
<dbReference type="EMBL" id="CP081495">
    <property type="protein sequence ID" value="UYW01149.1"/>
    <property type="molecule type" value="Genomic_DNA"/>
</dbReference>
<proteinExistence type="predicted"/>
<gene>
    <name evidence="1" type="ORF">K5I29_11905</name>
</gene>
<protein>
    <submittedName>
        <fullName evidence="1">DUF4286 family protein</fullName>
    </submittedName>
</protein>
<keyword evidence="2" id="KW-1185">Reference proteome</keyword>
<accession>A0ABY6M0E9</accession>
<evidence type="ECO:0000313" key="1">
    <source>
        <dbReference type="EMBL" id="UYW01149.1"/>
    </source>
</evidence>
<dbReference type="Proteomes" id="UP001163328">
    <property type="component" value="Chromosome"/>
</dbReference>